<comment type="similarity">
    <text evidence="2">Belongs to the ferric reductase (FRE) family.</text>
</comment>
<dbReference type="Gene3D" id="3.40.50.80">
    <property type="entry name" value="Nucleotide-binding domain of ferredoxin-NADP reductase (FNR) module"/>
    <property type="match status" value="1"/>
</dbReference>
<dbReference type="InterPro" id="IPR017927">
    <property type="entry name" value="FAD-bd_FR_type"/>
</dbReference>
<evidence type="ECO:0000256" key="10">
    <source>
        <dbReference type="SAM" id="MobiDB-lite"/>
    </source>
</evidence>
<feature type="region of interest" description="Disordered" evidence="10">
    <location>
        <begin position="459"/>
        <end position="479"/>
    </location>
</feature>
<evidence type="ECO:0000313" key="13">
    <source>
        <dbReference type="EMBL" id="RPB09197.1"/>
    </source>
</evidence>
<sequence>MAGYDPKASARALAQNRRASWLYACAFGGLILIFVLANFGRSLFQLQTRRGTLAKSLAAPFRAFRQVFLRKLPKVSSGGHLLLILVYCGLNAAITFYDVGFEGPSPYSLFAKRCGWLAVCNAALAFLLSMKNTPLAYMTGYSHERLNVLHRWVGRTIWFYSCLHVYIYTATLTMSHNLKKLRQDQMIYGWVAFAAFNIIYASSLQIIRRRFYEAFYLIHVVMFVVSVVFLGLHKPQKFGQAMVGVGIFWCFDRLIRTARLVYYSFNNKATLVPLAGLATKVIFEKPINCQPGSHAFISIPSIRKLQSHPFTISSSDRIEFVIRAQKGFTLDLHKHALKNPYKQIKAYIDGPYGAVPDFKRMNKVVLFAGGSGGAFSFPIAIDIIRNIDRIAVTHMEFVWVIRDERHLTWYEEEIRELTQCPIVNLSIYVSSKTDPIVTSQPVEEATAVENDVRRSLYLDLDGDDTEPGTPDEDAIETSSDPTAEALEKELGFGRDHIQALQKELGIGTLGTQEELVRDRRISKRLSQRYSANLEAQIDQRPMSYIETMSGRPDLTALIKGIVKNAEQRDTVAVGACGPTELMRVARNAVADSITLTGPSVTLHCEQFGWG</sequence>
<evidence type="ECO:0000256" key="1">
    <source>
        <dbReference type="ARBA" id="ARBA00004141"/>
    </source>
</evidence>
<dbReference type="AlphaFoldDB" id="A0A3N4KFD3"/>
<evidence type="ECO:0000259" key="12">
    <source>
        <dbReference type="PROSITE" id="PS51384"/>
    </source>
</evidence>
<dbReference type="PANTHER" id="PTHR32361">
    <property type="entry name" value="FERRIC/CUPRIC REDUCTASE TRANSMEMBRANE COMPONENT"/>
    <property type="match status" value="1"/>
</dbReference>
<feature type="domain" description="FAD-binding FR-type" evidence="12">
    <location>
        <begin position="247"/>
        <end position="378"/>
    </location>
</feature>
<feature type="transmembrane region" description="Helical" evidence="11">
    <location>
        <begin position="187"/>
        <end position="207"/>
    </location>
</feature>
<dbReference type="STRING" id="1392247.A0A3N4KFD3"/>
<dbReference type="GO" id="GO:0015677">
    <property type="term" value="P:copper ion import"/>
    <property type="evidence" value="ECO:0007669"/>
    <property type="project" value="TreeGrafter"/>
</dbReference>
<evidence type="ECO:0000256" key="7">
    <source>
        <dbReference type="ARBA" id="ARBA00023002"/>
    </source>
</evidence>
<dbReference type="InterPro" id="IPR039261">
    <property type="entry name" value="FNR_nucleotide-bd"/>
</dbReference>
<accession>A0A3N4KFD3</accession>
<dbReference type="Proteomes" id="UP000277580">
    <property type="component" value="Unassembled WGS sequence"/>
</dbReference>
<reference evidence="13 14" key="1">
    <citation type="journal article" date="2018" name="Nat. Ecol. Evol.">
        <title>Pezizomycetes genomes reveal the molecular basis of ectomycorrhizal truffle lifestyle.</title>
        <authorList>
            <person name="Murat C."/>
            <person name="Payen T."/>
            <person name="Noel B."/>
            <person name="Kuo A."/>
            <person name="Morin E."/>
            <person name="Chen J."/>
            <person name="Kohler A."/>
            <person name="Krizsan K."/>
            <person name="Balestrini R."/>
            <person name="Da Silva C."/>
            <person name="Montanini B."/>
            <person name="Hainaut M."/>
            <person name="Levati E."/>
            <person name="Barry K.W."/>
            <person name="Belfiori B."/>
            <person name="Cichocki N."/>
            <person name="Clum A."/>
            <person name="Dockter R.B."/>
            <person name="Fauchery L."/>
            <person name="Guy J."/>
            <person name="Iotti M."/>
            <person name="Le Tacon F."/>
            <person name="Lindquist E.A."/>
            <person name="Lipzen A."/>
            <person name="Malagnac F."/>
            <person name="Mello A."/>
            <person name="Molinier V."/>
            <person name="Miyauchi S."/>
            <person name="Poulain J."/>
            <person name="Riccioni C."/>
            <person name="Rubini A."/>
            <person name="Sitrit Y."/>
            <person name="Splivallo R."/>
            <person name="Traeger S."/>
            <person name="Wang M."/>
            <person name="Zifcakova L."/>
            <person name="Wipf D."/>
            <person name="Zambonelli A."/>
            <person name="Paolocci F."/>
            <person name="Nowrousian M."/>
            <person name="Ottonello S."/>
            <person name="Baldrian P."/>
            <person name="Spatafora J.W."/>
            <person name="Henrissat B."/>
            <person name="Nagy L.G."/>
            <person name="Aury J.M."/>
            <person name="Wincker P."/>
            <person name="Grigoriev I.V."/>
            <person name="Bonfante P."/>
            <person name="Martin F.M."/>
        </authorList>
    </citation>
    <scope>NUCLEOTIDE SEQUENCE [LARGE SCALE GENOMIC DNA]</scope>
    <source>
        <strain evidence="13 14">CCBAS932</strain>
    </source>
</reference>
<dbReference type="SFLD" id="SFLDG01168">
    <property type="entry name" value="Ferric_reductase_subgroup_(FRE"/>
    <property type="match status" value="1"/>
</dbReference>
<name>A0A3N4KFD3_9PEZI</name>
<dbReference type="PANTHER" id="PTHR32361:SF28">
    <property type="entry name" value="FRP1P"/>
    <property type="match status" value="1"/>
</dbReference>
<organism evidence="13 14">
    <name type="scientific">Morchella conica CCBAS932</name>
    <dbReference type="NCBI Taxonomy" id="1392247"/>
    <lineage>
        <taxon>Eukaryota</taxon>
        <taxon>Fungi</taxon>
        <taxon>Dikarya</taxon>
        <taxon>Ascomycota</taxon>
        <taxon>Pezizomycotina</taxon>
        <taxon>Pezizomycetes</taxon>
        <taxon>Pezizales</taxon>
        <taxon>Morchellaceae</taxon>
        <taxon>Morchella</taxon>
    </lineage>
</organism>
<keyword evidence="7" id="KW-0560">Oxidoreductase</keyword>
<keyword evidence="8" id="KW-0406">Ion transport</keyword>
<feature type="compositionally biased region" description="Acidic residues" evidence="10">
    <location>
        <begin position="460"/>
        <end position="475"/>
    </location>
</feature>
<dbReference type="InterPro" id="IPR051410">
    <property type="entry name" value="Ferric/Cupric_Reductase"/>
</dbReference>
<dbReference type="EMBL" id="ML119154">
    <property type="protein sequence ID" value="RPB09197.1"/>
    <property type="molecule type" value="Genomic_DNA"/>
</dbReference>
<dbReference type="InterPro" id="IPR013112">
    <property type="entry name" value="FAD-bd_8"/>
</dbReference>
<evidence type="ECO:0000313" key="14">
    <source>
        <dbReference type="Proteomes" id="UP000277580"/>
    </source>
</evidence>
<evidence type="ECO:0000256" key="2">
    <source>
        <dbReference type="ARBA" id="ARBA00006278"/>
    </source>
</evidence>
<evidence type="ECO:0000256" key="6">
    <source>
        <dbReference type="ARBA" id="ARBA00022989"/>
    </source>
</evidence>
<evidence type="ECO:0000256" key="4">
    <source>
        <dbReference type="ARBA" id="ARBA00022692"/>
    </source>
</evidence>
<gene>
    <name evidence="13" type="ORF">P167DRAFT_527540</name>
</gene>
<feature type="transmembrane region" description="Helical" evidence="11">
    <location>
        <begin position="109"/>
        <end position="128"/>
    </location>
</feature>
<proteinExistence type="inferred from homology"/>
<feature type="transmembrane region" description="Helical" evidence="11">
    <location>
        <begin position="20"/>
        <end position="40"/>
    </location>
</feature>
<dbReference type="GO" id="GO:0006826">
    <property type="term" value="P:iron ion transport"/>
    <property type="evidence" value="ECO:0007669"/>
    <property type="project" value="TreeGrafter"/>
</dbReference>
<dbReference type="CDD" id="cd06186">
    <property type="entry name" value="NOX_Duox_like_FAD_NADP"/>
    <property type="match status" value="1"/>
</dbReference>
<evidence type="ECO:0000256" key="11">
    <source>
        <dbReference type="SAM" id="Phobius"/>
    </source>
</evidence>
<dbReference type="Pfam" id="PF08030">
    <property type="entry name" value="NAD_binding_6"/>
    <property type="match status" value="1"/>
</dbReference>
<dbReference type="SFLD" id="SFLDS00052">
    <property type="entry name" value="Ferric_Reductase_Domain"/>
    <property type="match status" value="1"/>
</dbReference>
<feature type="transmembrane region" description="Helical" evidence="11">
    <location>
        <begin position="214"/>
        <end position="232"/>
    </location>
</feature>
<evidence type="ECO:0000256" key="5">
    <source>
        <dbReference type="ARBA" id="ARBA00022982"/>
    </source>
</evidence>
<keyword evidence="6 11" id="KW-1133">Transmembrane helix</keyword>
<evidence type="ECO:0000256" key="3">
    <source>
        <dbReference type="ARBA" id="ARBA00022448"/>
    </source>
</evidence>
<keyword evidence="5" id="KW-0249">Electron transport</keyword>
<comment type="subcellular location">
    <subcellularLocation>
        <location evidence="1">Membrane</location>
        <topology evidence="1">Multi-pass membrane protein</topology>
    </subcellularLocation>
</comment>
<dbReference type="InterPro" id="IPR013121">
    <property type="entry name" value="Fe_red_NAD-bd_6"/>
</dbReference>
<dbReference type="GO" id="GO:0006879">
    <property type="term" value="P:intracellular iron ion homeostasis"/>
    <property type="evidence" value="ECO:0007669"/>
    <property type="project" value="TreeGrafter"/>
</dbReference>
<dbReference type="InterPro" id="IPR013130">
    <property type="entry name" value="Fe3_Rdtase_TM_dom"/>
</dbReference>
<evidence type="ECO:0000256" key="9">
    <source>
        <dbReference type="ARBA" id="ARBA00023136"/>
    </source>
</evidence>
<dbReference type="Pfam" id="PF08022">
    <property type="entry name" value="FAD_binding_8"/>
    <property type="match status" value="1"/>
</dbReference>
<keyword evidence="9 11" id="KW-0472">Membrane</keyword>
<keyword evidence="3" id="KW-0813">Transport</keyword>
<dbReference type="PROSITE" id="PS51384">
    <property type="entry name" value="FAD_FR"/>
    <property type="match status" value="1"/>
</dbReference>
<dbReference type="Pfam" id="PF01794">
    <property type="entry name" value="Ferric_reduct"/>
    <property type="match status" value="1"/>
</dbReference>
<keyword evidence="4 11" id="KW-0812">Transmembrane</keyword>
<dbReference type="GO" id="GO:0005886">
    <property type="term" value="C:plasma membrane"/>
    <property type="evidence" value="ECO:0007669"/>
    <property type="project" value="TreeGrafter"/>
</dbReference>
<dbReference type="InParanoid" id="A0A3N4KFD3"/>
<keyword evidence="14" id="KW-1185">Reference proteome</keyword>
<evidence type="ECO:0000256" key="8">
    <source>
        <dbReference type="ARBA" id="ARBA00023065"/>
    </source>
</evidence>
<dbReference type="SUPFAM" id="SSF52343">
    <property type="entry name" value="Ferredoxin reductase-like, C-terminal NADP-linked domain"/>
    <property type="match status" value="1"/>
</dbReference>
<protein>
    <recommendedName>
        <fullName evidence="12">FAD-binding FR-type domain-containing protein</fullName>
    </recommendedName>
</protein>
<dbReference type="OrthoDB" id="10006946at2759"/>
<dbReference type="GO" id="GO:0000293">
    <property type="term" value="F:ferric-chelate reductase activity"/>
    <property type="evidence" value="ECO:0007669"/>
    <property type="project" value="UniProtKB-ARBA"/>
</dbReference>
<feature type="transmembrane region" description="Helical" evidence="11">
    <location>
        <begin position="79"/>
        <end position="97"/>
    </location>
</feature>